<keyword evidence="4" id="KW-0138">CF(0)</keyword>
<comment type="subcellular location">
    <subcellularLocation>
        <location evidence="1">Membrane</location>
        <topology evidence="1">Multi-pass membrane protein</topology>
    </subcellularLocation>
</comment>
<evidence type="ECO:0000256" key="11">
    <source>
        <dbReference type="SAM" id="Phobius"/>
    </source>
</evidence>
<evidence type="ECO:0000256" key="6">
    <source>
        <dbReference type="ARBA" id="ARBA00022781"/>
    </source>
</evidence>
<gene>
    <name evidence="12" type="primary">ATP6</name>
</gene>
<keyword evidence="7 11" id="KW-1133">Transmembrane helix</keyword>
<dbReference type="GO" id="GO:0006754">
    <property type="term" value="P:ATP biosynthetic process"/>
    <property type="evidence" value="ECO:0007669"/>
    <property type="project" value="UniProtKB-KW"/>
</dbReference>
<evidence type="ECO:0000256" key="9">
    <source>
        <dbReference type="ARBA" id="ARBA00023136"/>
    </source>
</evidence>
<feature type="transmembrane region" description="Helical" evidence="11">
    <location>
        <begin position="108"/>
        <end position="131"/>
    </location>
</feature>
<keyword evidence="12" id="KW-0496">Mitochondrion</keyword>
<dbReference type="CTD" id="4508"/>
<dbReference type="GeneID" id="20160618"/>
<evidence type="ECO:0000256" key="1">
    <source>
        <dbReference type="ARBA" id="ARBA00004141"/>
    </source>
</evidence>
<evidence type="ECO:0000256" key="3">
    <source>
        <dbReference type="ARBA" id="ARBA00022448"/>
    </source>
</evidence>
<keyword evidence="5 11" id="KW-0812">Transmembrane</keyword>
<dbReference type="EMBL" id="KM067269">
    <property type="protein sequence ID" value="AIK25762.1"/>
    <property type="molecule type" value="Genomic_DNA"/>
</dbReference>
<keyword evidence="6" id="KW-0375">Hydrogen ion transport</keyword>
<dbReference type="GO" id="GO:1902600">
    <property type="term" value="P:proton transmembrane transport"/>
    <property type="evidence" value="ECO:0007669"/>
    <property type="project" value="UniProtKB-KW"/>
</dbReference>
<evidence type="ECO:0000256" key="8">
    <source>
        <dbReference type="ARBA" id="ARBA00023065"/>
    </source>
</evidence>
<name>A0A076VAI7_9PLAT</name>
<accession>A0A076VAI7</accession>
<evidence type="ECO:0000256" key="7">
    <source>
        <dbReference type="ARBA" id="ARBA00022989"/>
    </source>
</evidence>
<proteinExistence type="inferred from homology"/>
<dbReference type="SUPFAM" id="SSF81336">
    <property type="entry name" value="F1F0 ATP synthase subunit A"/>
    <property type="match status" value="1"/>
</dbReference>
<dbReference type="InterPro" id="IPR035908">
    <property type="entry name" value="F0_ATP_A_sf"/>
</dbReference>
<evidence type="ECO:0000313" key="12">
    <source>
        <dbReference type="EMBL" id="AIK25762.1"/>
    </source>
</evidence>
<evidence type="ECO:0000256" key="4">
    <source>
        <dbReference type="ARBA" id="ARBA00022547"/>
    </source>
</evidence>
<feature type="transmembrane region" description="Helical" evidence="11">
    <location>
        <begin position="137"/>
        <end position="160"/>
    </location>
</feature>
<sequence>MIFNSYTNFIKFNIINLVNNNILSLSLVNIILFIFLLFRFPSIFDVYYFIILLFVLLMPYFLSLFLSRILNNSNEFFASFTPVGAPIAIAPFVCIAEGISYFVRPFVLILRPFLNLSIGSFGALAIGGFFVNSSSLLIFSLFIILFFYEIFVCLVHWFIVSNILIFSIDH</sequence>
<keyword evidence="3" id="KW-0813">Transport</keyword>
<keyword evidence="10" id="KW-0066">ATP synthesis</keyword>
<comment type="similarity">
    <text evidence="2">Belongs to the ATPase A chain family.</text>
</comment>
<feature type="transmembrane region" description="Helical" evidence="11">
    <location>
        <begin position="22"/>
        <end position="40"/>
    </location>
</feature>
<evidence type="ECO:0000256" key="10">
    <source>
        <dbReference type="ARBA" id="ARBA00023310"/>
    </source>
</evidence>
<dbReference type="AlphaFoldDB" id="A0A076VAI7"/>
<evidence type="ECO:0000256" key="2">
    <source>
        <dbReference type="ARBA" id="ARBA00006810"/>
    </source>
</evidence>
<protein>
    <submittedName>
        <fullName evidence="12">ATP synthase F0 subunit 6</fullName>
    </submittedName>
</protein>
<geneLocation type="mitochondrion" evidence="12"/>
<feature type="transmembrane region" description="Helical" evidence="11">
    <location>
        <begin position="76"/>
        <end position="96"/>
    </location>
</feature>
<feature type="transmembrane region" description="Helical" evidence="11">
    <location>
        <begin position="47"/>
        <end position="70"/>
    </location>
</feature>
<dbReference type="GO" id="GO:0045259">
    <property type="term" value="C:proton-transporting ATP synthase complex"/>
    <property type="evidence" value="ECO:0007669"/>
    <property type="project" value="UniProtKB-KW"/>
</dbReference>
<organism evidence="12">
    <name type="scientific">Paragyrodactylus variegatus</name>
    <dbReference type="NCBI Taxonomy" id="1415179"/>
    <lineage>
        <taxon>Eukaryota</taxon>
        <taxon>Metazoa</taxon>
        <taxon>Spiralia</taxon>
        <taxon>Lophotrochozoa</taxon>
        <taxon>Platyhelminthes</taxon>
        <taxon>Monogenea</taxon>
        <taxon>Monopisthocotylea</taxon>
        <taxon>Gyrodactylidea</taxon>
        <taxon>Gyrodactylidae</taxon>
        <taxon>Paragyrodactylus</taxon>
    </lineage>
</organism>
<keyword evidence="8" id="KW-0406">Ion transport</keyword>
<reference evidence="12" key="1">
    <citation type="journal article" date="2014" name="Parasit. Vectors">
        <title>The mitochondrial genome of Paragyrodactylus variegatus (Platyhelminthes: Monogenea): differences in major non-coding region and gene order compared to Gyrodactylus.</title>
        <authorList>
            <person name="Ye F."/>
            <person name="King S.D."/>
            <person name="Cone D.K."/>
            <person name="You P."/>
        </authorList>
    </citation>
    <scope>NUCLEOTIDE SEQUENCE</scope>
</reference>
<keyword evidence="9 11" id="KW-0472">Membrane</keyword>
<evidence type="ECO:0000256" key="5">
    <source>
        <dbReference type="ARBA" id="ARBA00022692"/>
    </source>
</evidence>
<dbReference type="RefSeq" id="YP_009054574.1">
    <property type="nucleotide sequence ID" value="NC_024754.1"/>
</dbReference>